<dbReference type="GO" id="GO:0070860">
    <property type="term" value="C:RNA polymerase I core factor complex"/>
    <property type="evidence" value="ECO:0007669"/>
    <property type="project" value="TreeGrafter"/>
</dbReference>
<sequence length="489" mass="55420">MQPGLKAKGRGLQVFARGKSDSNAHYNASAERPSQIEQERRSTTPNPGEYNPSRQEIAEFARLPIPVAAPKPIGSPRAAGQLRGVQRLGSPARHGYVSPKRQPMESQVQSTEGRHDIFSGSQLGENFMKSGLTTPVNEPEVAAVRQPPEVKTEAQRPEQNRIQRFPPRPVASMDTEKHQFSVEPDGRISVVPGFHRHNPSLMNDGFYNNDVQYRSKAARTANLAFNYPAAALQGQPRLPMRGARINRDRGQPSLPTALTLQEDEVKDRFVEIDDGEKWEGRAMEKVNEPILVRDSDDEFDGFGGFGGFGERPPTPKSKKHTGFNTRPAQGDKKSNKFIRIAPPKDKKRRRQSLDYDDKILSSMTYQDLQEEPFDVVPQLPKMNGHDSASSKLGSRLEQFQQQGEREQHQFFTRMSIEEWEDSGDWFTRQFAGIMGRLRQARRDKRKMIQIFEDEASQREADIRLRSDTIDKKMTKMKQDGQKVVGDKTL</sequence>
<feature type="region of interest" description="Disordered" evidence="1">
    <location>
        <begin position="83"/>
        <end position="158"/>
    </location>
</feature>
<feature type="region of interest" description="Disordered" evidence="1">
    <location>
        <begin position="306"/>
        <end position="335"/>
    </location>
</feature>
<dbReference type="PANTHER" id="PTHR28244:SF1">
    <property type="entry name" value="RNA POLYMERASE I-SPECIFIC TRANSCRIPTION INITIATION FACTOR RRN11"/>
    <property type="match status" value="1"/>
</dbReference>
<evidence type="ECO:0000313" key="4">
    <source>
        <dbReference type="Proteomes" id="UP001251528"/>
    </source>
</evidence>
<dbReference type="GO" id="GO:0017025">
    <property type="term" value="F:TBP-class protein binding"/>
    <property type="evidence" value="ECO:0007669"/>
    <property type="project" value="TreeGrafter"/>
</dbReference>
<feature type="domain" description="Extracellular mutant protein 11 C-terminal" evidence="2">
    <location>
        <begin position="354"/>
        <end position="483"/>
    </location>
</feature>
<evidence type="ECO:0000259" key="2">
    <source>
        <dbReference type="Pfam" id="PF15463"/>
    </source>
</evidence>
<name>A0AAJ0CBL1_9HYPO</name>
<reference evidence="3" key="1">
    <citation type="submission" date="2023-06" db="EMBL/GenBank/DDBJ databases">
        <title>Conoideocrella luteorostrata (Hypocreales: Clavicipitaceae), a potential biocontrol fungus for elongate hemlock scale in United States Christmas tree production areas.</title>
        <authorList>
            <person name="Barrett H."/>
            <person name="Lovett B."/>
            <person name="Macias A.M."/>
            <person name="Stajich J.E."/>
            <person name="Kasson M.T."/>
        </authorList>
    </citation>
    <scope>NUCLEOTIDE SEQUENCE</scope>
    <source>
        <strain evidence="3">ARSEF 14590</strain>
    </source>
</reference>
<organism evidence="3 4">
    <name type="scientific">Conoideocrella luteorostrata</name>
    <dbReference type="NCBI Taxonomy" id="1105319"/>
    <lineage>
        <taxon>Eukaryota</taxon>
        <taxon>Fungi</taxon>
        <taxon>Dikarya</taxon>
        <taxon>Ascomycota</taxon>
        <taxon>Pezizomycotina</taxon>
        <taxon>Sordariomycetes</taxon>
        <taxon>Hypocreomycetidae</taxon>
        <taxon>Hypocreales</taxon>
        <taxon>Clavicipitaceae</taxon>
        <taxon>Conoideocrella</taxon>
    </lineage>
</organism>
<keyword evidence="4" id="KW-1185">Reference proteome</keyword>
<dbReference type="GO" id="GO:0001164">
    <property type="term" value="F:RNA polymerase I core promoter sequence-specific DNA binding"/>
    <property type="evidence" value="ECO:0007669"/>
    <property type="project" value="TreeGrafter"/>
</dbReference>
<evidence type="ECO:0000313" key="3">
    <source>
        <dbReference type="EMBL" id="KAK2590108.1"/>
    </source>
</evidence>
<comment type="caution">
    <text evidence="3">The sequence shown here is derived from an EMBL/GenBank/DDBJ whole genome shotgun (WGS) entry which is preliminary data.</text>
</comment>
<dbReference type="EMBL" id="JASWJB010000486">
    <property type="protein sequence ID" value="KAK2590108.1"/>
    <property type="molecule type" value="Genomic_DNA"/>
</dbReference>
<dbReference type="GO" id="GO:0042790">
    <property type="term" value="P:nucleolar large rRNA transcription by RNA polymerase I"/>
    <property type="evidence" value="ECO:0007669"/>
    <property type="project" value="TreeGrafter"/>
</dbReference>
<accession>A0AAJ0CBL1</accession>
<protein>
    <recommendedName>
        <fullName evidence="2">Extracellular mutant protein 11 C-terminal domain-containing protein</fullName>
    </recommendedName>
</protein>
<feature type="compositionally biased region" description="Basic and acidic residues" evidence="1">
    <location>
        <begin position="148"/>
        <end position="158"/>
    </location>
</feature>
<evidence type="ECO:0000256" key="1">
    <source>
        <dbReference type="SAM" id="MobiDB-lite"/>
    </source>
</evidence>
<dbReference type="InterPro" id="IPR029178">
    <property type="entry name" value="Ecm11_C"/>
</dbReference>
<gene>
    <name evidence="3" type="ORF">QQS21_012215</name>
</gene>
<dbReference type="PANTHER" id="PTHR28244">
    <property type="entry name" value="RNA POLYMERASE I-SPECIFIC TRANSCRIPTION INITIATION FACTOR RRN11"/>
    <property type="match status" value="1"/>
</dbReference>
<dbReference type="InterPro" id="IPR053029">
    <property type="entry name" value="RNA_pol_I-specific_init_factor"/>
</dbReference>
<dbReference type="Proteomes" id="UP001251528">
    <property type="component" value="Unassembled WGS sequence"/>
</dbReference>
<feature type="region of interest" description="Disordered" evidence="1">
    <location>
        <begin position="1"/>
        <end position="55"/>
    </location>
</feature>
<proteinExistence type="predicted"/>
<dbReference type="AlphaFoldDB" id="A0AAJ0CBL1"/>
<dbReference type="Pfam" id="PF15463">
    <property type="entry name" value="ECM11"/>
    <property type="match status" value="1"/>
</dbReference>